<keyword evidence="5" id="KW-1185">Reference proteome</keyword>
<comment type="caution">
    <text evidence="4">The sequence shown here is derived from an EMBL/GenBank/DDBJ whole genome shotgun (WGS) entry which is preliminary data.</text>
</comment>
<evidence type="ECO:0000259" key="3">
    <source>
        <dbReference type="PROSITE" id="PS50835"/>
    </source>
</evidence>
<dbReference type="Pfam" id="PF09792">
    <property type="entry name" value="But2"/>
    <property type="match status" value="1"/>
</dbReference>
<reference evidence="4" key="1">
    <citation type="journal article" date="2023" name="IMA Fungus">
        <title>Comparative genomic study of the Penicillium genus elucidates a diverse pangenome and 15 lateral gene transfer events.</title>
        <authorList>
            <person name="Petersen C."/>
            <person name="Sorensen T."/>
            <person name="Nielsen M.R."/>
            <person name="Sondergaard T.E."/>
            <person name="Sorensen J.L."/>
            <person name="Fitzpatrick D.A."/>
            <person name="Frisvad J.C."/>
            <person name="Nielsen K.L."/>
        </authorList>
    </citation>
    <scope>NUCLEOTIDE SEQUENCE</scope>
    <source>
        <strain evidence="4">IBT 17514</strain>
    </source>
</reference>
<protein>
    <submittedName>
        <fullName evidence="4">Ubiquitin 3 binding protein But2 C-terminal domain-containing protein</fullName>
    </submittedName>
</protein>
<dbReference type="InterPro" id="IPR054508">
    <property type="entry name" value="PIR1-like_C"/>
</dbReference>
<evidence type="ECO:0000313" key="4">
    <source>
        <dbReference type="EMBL" id="KAJ5724647.1"/>
    </source>
</evidence>
<feature type="region of interest" description="Disordered" evidence="1">
    <location>
        <begin position="229"/>
        <end position="353"/>
    </location>
</feature>
<feature type="signal peptide" evidence="2">
    <location>
        <begin position="1"/>
        <end position="16"/>
    </location>
</feature>
<feature type="chain" id="PRO_5042022382" evidence="2">
    <location>
        <begin position="17"/>
        <end position="517"/>
    </location>
</feature>
<proteinExistence type="predicted"/>
<dbReference type="Pfam" id="PF22799">
    <property type="entry name" value="PIR1-like_C"/>
    <property type="match status" value="1"/>
</dbReference>
<name>A0AAD6HKP0_9EURO</name>
<dbReference type="PANTHER" id="PTHR39613:SF1">
    <property type="entry name" value="ANCHORED CELL WALL PROTEIN, PUTATIVE (AFU_ORTHOLOGUE AFUA_4G08960)-RELATED"/>
    <property type="match status" value="1"/>
</dbReference>
<accession>A0AAD6HKP0</accession>
<dbReference type="PROSITE" id="PS50835">
    <property type="entry name" value="IG_LIKE"/>
    <property type="match status" value="1"/>
</dbReference>
<sequence>MKSFVAIAAFAAGTNALVGRSDSCCFDLTASGGASGVLGQLTDGQVRVGDDSLSAAQFCINSAGGITDSEGRGCILTNSLAETTQFQCDTGANATTGFSITSSGELEYNGSPSFIACETGQNGGRNVYTTNSTSVTECVNIALTADSCSSSSPGASSSPAPSMTPTPVYSSTPLASSVAPSSPAGIFPSGSAPAASPSCEASPIYITTTVTVTECGSCPSGTPGAPVPVSTPGFETSAVGGGAPAPSGSSAPSGVVPESSAPHSTSAAVVGGSSPAPIGSPAPETPAAQSSPAPSGSPAPESSASPKPSGPIPMSSAATSIESSAPATTPMAAPSPSSSAAQASSSASATQSSSGACATTLTEGDYQYPHLIIPINSNTPDTAYGTQYFGNVSTTASTIFNFDIPSSYEGSTCSLVFLFPKKSQLETSDYTFSGNGKIDFSKLSEVASEETTYSNAPSVSDNLGDITISEGNSYVVSTFSCPAGETVAYEMSEAGTTDLYWFNDWNPSPLGIFITKC</sequence>
<dbReference type="InterPro" id="IPR018620">
    <property type="entry name" value="Ubiquitin3-bd_protein_But2_C"/>
</dbReference>
<dbReference type="Proteomes" id="UP001215712">
    <property type="component" value="Unassembled WGS sequence"/>
</dbReference>
<dbReference type="EMBL" id="JAQJAN010000008">
    <property type="protein sequence ID" value="KAJ5724647.1"/>
    <property type="molecule type" value="Genomic_DNA"/>
</dbReference>
<evidence type="ECO:0000256" key="2">
    <source>
        <dbReference type="SAM" id="SignalP"/>
    </source>
</evidence>
<organism evidence="4 5">
    <name type="scientific">Penicillium malachiteum</name>
    <dbReference type="NCBI Taxonomy" id="1324776"/>
    <lineage>
        <taxon>Eukaryota</taxon>
        <taxon>Fungi</taxon>
        <taxon>Dikarya</taxon>
        <taxon>Ascomycota</taxon>
        <taxon>Pezizomycotina</taxon>
        <taxon>Eurotiomycetes</taxon>
        <taxon>Eurotiomycetidae</taxon>
        <taxon>Eurotiales</taxon>
        <taxon>Aspergillaceae</taxon>
        <taxon>Penicillium</taxon>
    </lineage>
</organism>
<evidence type="ECO:0000256" key="1">
    <source>
        <dbReference type="SAM" id="MobiDB-lite"/>
    </source>
</evidence>
<dbReference type="InterPro" id="IPR007110">
    <property type="entry name" value="Ig-like_dom"/>
</dbReference>
<gene>
    <name evidence="4" type="ORF">N7493_006375</name>
</gene>
<feature type="domain" description="Ig-like" evidence="3">
    <location>
        <begin position="457"/>
        <end position="517"/>
    </location>
</feature>
<feature type="region of interest" description="Disordered" evidence="1">
    <location>
        <begin position="148"/>
        <end position="175"/>
    </location>
</feature>
<keyword evidence="2" id="KW-0732">Signal</keyword>
<feature type="compositionally biased region" description="Low complexity" evidence="1">
    <location>
        <begin position="285"/>
        <end position="307"/>
    </location>
</feature>
<reference evidence="4" key="2">
    <citation type="submission" date="2023-01" db="EMBL/GenBank/DDBJ databases">
        <authorList>
            <person name="Petersen C."/>
        </authorList>
    </citation>
    <scope>NUCLEOTIDE SEQUENCE</scope>
    <source>
        <strain evidence="4">IBT 17514</strain>
    </source>
</reference>
<dbReference type="PANTHER" id="PTHR39613">
    <property type="entry name" value="ANCHORED CELL WALL PROTEIN, PUTATIVE (AFU_ORTHOLOGUE AFUA_4G08960)-RELATED"/>
    <property type="match status" value="1"/>
</dbReference>
<evidence type="ECO:0000313" key="5">
    <source>
        <dbReference type="Proteomes" id="UP001215712"/>
    </source>
</evidence>
<feature type="compositionally biased region" description="Low complexity" evidence="1">
    <location>
        <begin position="323"/>
        <end position="353"/>
    </location>
</feature>
<dbReference type="AlphaFoldDB" id="A0AAD6HKP0"/>
<feature type="compositionally biased region" description="Low complexity" evidence="1">
    <location>
        <begin position="244"/>
        <end position="262"/>
    </location>
</feature>